<name>A0A1M7AH88_9GAMM</name>
<reference evidence="2" key="1">
    <citation type="submission" date="2016-11" db="EMBL/GenBank/DDBJ databases">
        <authorList>
            <person name="Varghese N."/>
            <person name="Submissions S."/>
        </authorList>
    </citation>
    <scope>NUCLEOTIDE SEQUENCE [LARGE SCALE GENOMIC DNA]</scope>
    <source>
        <strain evidence="2">ALO Sharm</strain>
    </source>
</reference>
<sequence length="347" mass="39676">MVTRQFLIPGDPRRWRPALALLLLIGWLAGCTDGAAERRLQDYQHRLASHLALSPPEPATPANIGDFPERQARRFPLEEIRHSLIDVYALRGCHISQLVAKRNNQLGRVAAPSQRWLYELKLWRRLNDCWNTNVPDSLDADDRQRLARLTQLKTERLPRASWNALFDSSEWVDSFSRASSPLPPDALSAVDEQLPALAYLREAAKRQLDPGWTPDSATLERHLNILRQRPLTAELLRALQLAEQRLTEASSLLETALARAEECHTARPLPDMASLNRWLTRLEDQSARWLGAIHDLLEAHPLEPPTAIADYRHRWLSLDNPKAPWPAMVSARQRHQALRLRLSESCR</sequence>
<protein>
    <recommendedName>
        <fullName evidence="3">DUF3080 domain-containing protein</fullName>
    </recommendedName>
</protein>
<gene>
    <name evidence="1" type="ORF">SAMN05192556_1147</name>
</gene>
<evidence type="ECO:0000313" key="2">
    <source>
        <dbReference type="Proteomes" id="UP000184248"/>
    </source>
</evidence>
<dbReference type="PROSITE" id="PS51257">
    <property type="entry name" value="PROKAR_LIPOPROTEIN"/>
    <property type="match status" value="1"/>
</dbReference>
<dbReference type="AlphaFoldDB" id="A0A1M7AH88"/>
<dbReference type="InterPro" id="IPR021431">
    <property type="entry name" value="DUF3080"/>
</dbReference>
<evidence type="ECO:0000313" key="1">
    <source>
        <dbReference type="EMBL" id="SHL42091.1"/>
    </source>
</evidence>
<dbReference type="Pfam" id="PF11279">
    <property type="entry name" value="DUF3080"/>
    <property type="match status" value="1"/>
</dbReference>
<dbReference type="RefSeq" id="WP_244883833.1">
    <property type="nucleotide sequence ID" value="NZ_BDEO01000013.1"/>
</dbReference>
<dbReference type="Proteomes" id="UP000184248">
    <property type="component" value="Unassembled WGS sequence"/>
</dbReference>
<proteinExistence type="predicted"/>
<evidence type="ECO:0008006" key="3">
    <source>
        <dbReference type="Google" id="ProtNLM"/>
    </source>
</evidence>
<accession>A0A1M7AH88</accession>
<keyword evidence="2" id="KW-1185">Reference proteome</keyword>
<organism evidence="1 2">
    <name type="scientific">Halomonas caseinilytica</name>
    <dbReference type="NCBI Taxonomy" id="438744"/>
    <lineage>
        <taxon>Bacteria</taxon>
        <taxon>Pseudomonadati</taxon>
        <taxon>Pseudomonadota</taxon>
        <taxon>Gammaproteobacteria</taxon>
        <taxon>Oceanospirillales</taxon>
        <taxon>Halomonadaceae</taxon>
        <taxon>Halomonas</taxon>
    </lineage>
</organism>
<dbReference type="EMBL" id="FRAL01000014">
    <property type="protein sequence ID" value="SHL42091.1"/>
    <property type="molecule type" value="Genomic_DNA"/>
</dbReference>